<organism evidence="3 4">
    <name type="scientific">Rhizopus azygosporus</name>
    <name type="common">Rhizopus microsporus var. azygosporus</name>
    <dbReference type="NCBI Taxonomy" id="86630"/>
    <lineage>
        <taxon>Eukaryota</taxon>
        <taxon>Fungi</taxon>
        <taxon>Fungi incertae sedis</taxon>
        <taxon>Mucoromycota</taxon>
        <taxon>Mucoromycotina</taxon>
        <taxon>Mucoromycetes</taxon>
        <taxon>Mucorales</taxon>
        <taxon>Mucorineae</taxon>
        <taxon>Rhizopodaceae</taxon>
        <taxon>Rhizopus</taxon>
    </lineage>
</organism>
<comment type="caution">
    <text evidence="3">The sequence shown here is derived from an EMBL/GenBank/DDBJ whole genome shotgun (WGS) entry which is preliminary data.</text>
</comment>
<dbReference type="OrthoDB" id="10413411at2759"/>
<dbReference type="AlphaFoldDB" id="A0A367IL20"/>
<name>A0A367IL20_RHIAZ</name>
<evidence type="ECO:0000313" key="3">
    <source>
        <dbReference type="EMBL" id="RCH78221.1"/>
    </source>
</evidence>
<dbReference type="EMBL" id="PJQL01005336">
    <property type="protein sequence ID" value="RCH78221.1"/>
    <property type="molecule type" value="Genomic_DNA"/>
</dbReference>
<feature type="signal peptide" evidence="2">
    <location>
        <begin position="1"/>
        <end position="20"/>
    </location>
</feature>
<evidence type="ECO:0000256" key="1">
    <source>
        <dbReference type="SAM" id="MobiDB-lite"/>
    </source>
</evidence>
<sequence>MQIKLVILTICASLAAIGFATPSPQADGLDSITLSDEQTPPGFAIDDLDSLGGIDEDIGDPILGNLDEALVRRRIPGGIRRIMRLRGGRRGRGRGGRRRRGRIGRRIRKAQRELKKKE</sequence>
<feature type="chain" id="PRO_5016605020" evidence="2">
    <location>
        <begin position="21"/>
        <end position="118"/>
    </location>
</feature>
<feature type="region of interest" description="Disordered" evidence="1">
    <location>
        <begin position="85"/>
        <end position="118"/>
    </location>
</feature>
<evidence type="ECO:0000313" key="4">
    <source>
        <dbReference type="Proteomes" id="UP000252139"/>
    </source>
</evidence>
<gene>
    <name evidence="3" type="ORF">CU097_001387</name>
</gene>
<keyword evidence="2" id="KW-0732">Signal</keyword>
<keyword evidence="4" id="KW-1185">Reference proteome</keyword>
<feature type="compositionally biased region" description="Basic residues" evidence="1">
    <location>
        <begin position="85"/>
        <end position="109"/>
    </location>
</feature>
<evidence type="ECO:0000256" key="2">
    <source>
        <dbReference type="SAM" id="SignalP"/>
    </source>
</evidence>
<protein>
    <submittedName>
        <fullName evidence="3">Uncharacterized protein</fullName>
    </submittedName>
</protein>
<accession>A0A367IL20</accession>
<proteinExistence type="predicted"/>
<reference evidence="3 4" key="1">
    <citation type="journal article" date="2018" name="G3 (Bethesda)">
        <title>Phylogenetic and Phylogenomic Definition of Rhizopus Species.</title>
        <authorList>
            <person name="Gryganskyi A.P."/>
            <person name="Golan J."/>
            <person name="Dolatabadi S."/>
            <person name="Mondo S."/>
            <person name="Robb S."/>
            <person name="Idnurm A."/>
            <person name="Muszewska A."/>
            <person name="Steczkiewicz K."/>
            <person name="Masonjones S."/>
            <person name="Liao H.L."/>
            <person name="Gajdeczka M.T."/>
            <person name="Anike F."/>
            <person name="Vuek A."/>
            <person name="Anishchenko I.M."/>
            <person name="Voigt K."/>
            <person name="de Hoog G.S."/>
            <person name="Smith M.E."/>
            <person name="Heitman J."/>
            <person name="Vilgalys R."/>
            <person name="Stajich J.E."/>
        </authorList>
    </citation>
    <scope>NUCLEOTIDE SEQUENCE [LARGE SCALE GENOMIC DNA]</scope>
    <source>
        <strain evidence="3 4">CBS 357.93</strain>
    </source>
</reference>
<dbReference type="Proteomes" id="UP000252139">
    <property type="component" value="Unassembled WGS sequence"/>
</dbReference>